<gene>
    <name evidence="7" type="ORF">NEDG_01823</name>
</gene>
<proteinExistence type="inferred from homology"/>
<dbReference type="Proteomes" id="UP000185944">
    <property type="component" value="Unassembled WGS sequence"/>
</dbReference>
<evidence type="ECO:0000256" key="5">
    <source>
        <dbReference type="ARBA" id="ARBA00022695"/>
    </source>
</evidence>
<name>A0A177EH97_9MICR</name>
<evidence type="ECO:0000313" key="8">
    <source>
        <dbReference type="Proteomes" id="UP000185944"/>
    </source>
</evidence>
<dbReference type="GO" id="GO:0003977">
    <property type="term" value="F:UDP-N-acetylglucosamine diphosphorylase activity"/>
    <property type="evidence" value="ECO:0007669"/>
    <property type="project" value="UniProtKB-EC"/>
</dbReference>
<evidence type="ECO:0000313" key="7">
    <source>
        <dbReference type="EMBL" id="OAG31345.1"/>
    </source>
</evidence>
<organism evidence="7 8">
    <name type="scientific">Nematocida displodere</name>
    <dbReference type="NCBI Taxonomy" id="1805483"/>
    <lineage>
        <taxon>Eukaryota</taxon>
        <taxon>Fungi</taxon>
        <taxon>Fungi incertae sedis</taxon>
        <taxon>Microsporidia</taxon>
        <taxon>Nematocida</taxon>
    </lineage>
</organism>
<evidence type="ECO:0000256" key="4">
    <source>
        <dbReference type="ARBA" id="ARBA00022679"/>
    </source>
</evidence>
<dbReference type="EMBL" id="LTDL01000019">
    <property type="protein sequence ID" value="OAG31345.1"/>
    <property type="molecule type" value="Genomic_DNA"/>
</dbReference>
<dbReference type="GeneID" id="93648173"/>
<dbReference type="STRING" id="1805483.A0A177EH97"/>
<dbReference type="Gene3D" id="3.90.550.10">
    <property type="entry name" value="Spore Coat Polysaccharide Biosynthesis Protein SpsA, Chain A"/>
    <property type="match status" value="1"/>
</dbReference>
<dbReference type="AlphaFoldDB" id="A0A177EH97"/>
<sequence>MEDYSFFWQISNLPLWTVLIKRSKKGKYVFAKNRLIHWPKQNINKERHLLPPSRKKMDAKVLFMESEARRAVAAAGKSALTECAVGVLTLAGGVGSRLGFSGPKGAFEIDTSRGKRSLFEMQAEKVGILPWAILVSPKTKEATISHLKSQVFQSTQRKSVYLIEQEEVEALSLAGEVLLQGDGAPVRMPNGNGSVFRAVHSSPVFQLTEGALAQVPGSLIQVLESQGVQSLNIVSVDNVLVRIADPLMLGWLAQASLEVVSAAVPIPEGAQMGVFVQEGGSATICEYIDQPQGAALRNKQGVTLGNIANHLVSLSFLGTMNHGLLKYHEAIKKIPHAKEEHPTTPNGIKRELFIFDGFNLSKHHGVVEYSSNAYEGLKNKEGPRDSVASCTQALLSGNGEIQGAGRE</sequence>
<evidence type="ECO:0000256" key="6">
    <source>
        <dbReference type="ARBA" id="ARBA00048493"/>
    </source>
</evidence>
<comment type="similarity">
    <text evidence="2">Belongs to the UDPGP type 1 family.</text>
</comment>
<dbReference type="SUPFAM" id="SSF53448">
    <property type="entry name" value="Nucleotide-diphospho-sugar transferases"/>
    <property type="match status" value="1"/>
</dbReference>
<comment type="catalytic activity">
    <reaction evidence="6">
        <text>N-acetyl-alpha-D-glucosamine 1-phosphate + UTP + H(+) = UDP-N-acetyl-alpha-D-glucosamine + diphosphate</text>
        <dbReference type="Rhea" id="RHEA:13509"/>
        <dbReference type="ChEBI" id="CHEBI:15378"/>
        <dbReference type="ChEBI" id="CHEBI:33019"/>
        <dbReference type="ChEBI" id="CHEBI:46398"/>
        <dbReference type="ChEBI" id="CHEBI:57705"/>
        <dbReference type="ChEBI" id="CHEBI:57776"/>
        <dbReference type="EC" id="2.7.7.23"/>
    </reaction>
</comment>
<reference evidence="7 8" key="1">
    <citation type="submission" date="2016-02" db="EMBL/GenBank/DDBJ databases">
        <title>Discovery of a natural microsporidian pathogen with a broad tissue tropism in Caenorhabditis elegans.</title>
        <authorList>
            <person name="Luallen R.J."/>
            <person name="Reinke A.W."/>
            <person name="Tong L."/>
            <person name="Botts M.R."/>
            <person name="Felix M.-A."/>
            <person name="Troemel E.R."/>
        </authorList>
    </citation>
    <scope>NUCLEOTIDE SEQUENCE [LARGE SCALE GENOMIC DNA]</scope>
    <source>
        <strain evidence="7 8">JUm2807</strain>
    </source>
</reference>
<evidence type="ECO:0000256" key="2">
    <source>
        <dbReference type="ARBA" id="ARBA00010401"/>
    </source>
</evidence>
<keyword evidence="5" id="KW-0548">Nucleotidyltransferase</keyword>
<dbReference type="RefSeq" id="XP_067545041.1">
    <property type="nucleotide sequence ID" value="XM_067689241.1"/>
</dbReference>
<dbReference type="EC" id="2.7.7.23" evidence="3"/>
<dbReference type="InterPro" id="IPR029044">
    <property type="entry name" value="Nucleotide-diphossugar_trans"/>
</dbReference>
<dbReference type="OrthoDB" id="532420at2759"/>
<keyword evidence="4" id="KW-0808">Transferase</keyword>
<dbReference type="InterPro" id="IPR002618">
    <property type="entry name" value="UDPGP_fam"/>
</dbReference>
<evidence type="ECO:0000256" key="3">
    <source>
        <dbReference type="ARBA" id="ARBA00012457"/>
    </source>
</evidence>
<keyword evidence="8" id="KW-1185">Reference proteome</keyword>
<comment type="caution">
    <text evidence="7">The sequence shown here is derived from an EMBL/GenBank/DDBJ whole genome shotgun (WGS) entry which is preliminary data.</text>
</comment>
<accession>A0A177EH97</accession>
<protein>
    <recommendedName>
        <fullName evidence="3">UDP-N-acetylglucosamine diphosphorylase</fullName>
        <ecNumber evidence="3">2.7.7.23</ecNumber>
    </recommendedName>
</protein>
<dbReference type="VEuPathDB" id="MicrosporidiaDB:NEDG_01823"/>
<dbReference type="InterPro" id="IPR039741">
    <property type="entry name" value="UDP-sugar_pyrophosphorylase"/>
</dbReference>
<dbReference type="Pfam" id="PF01704">
    <property type="entry name" value="UDPGP"/>
    <property type="match status" value="1"/>
</dbReference>
<dbReference type="PANTHER" id="PTHR11952:SF2">
    <property type="entry name" value="LD24639P"/>
    <property type="match status" value="1"/>
</dbReference>
<dbReference type="PANTHER" id="PTHR11952">
    <property type="entry name" value="UDP- GLUCOSE PYROPHOSPHORYLASE"/>
    <property type="match status" value="1"/>
</dbReference>
<evidence type="ECO:0000256" key="1">
    <source>
        <dbReference type="ARBA" id="ARBA00005208"/>
    </source>
</evidence>
<comment type="pathway">
    <text evidence="1">Nucleotide-sugar biosynthesis; UDP-N-acetyl-alpha-D-glucosamine biosynthesis; UDP-N-acetyl-alpha-D-glucosamine from N-acetyl-alpha-D-glucosamine 1-phosphate: step 1/1.</text>
</comment>